<evidence type="ECO:0000313" key="2">
    <source>
        <dbReference type="EMBL" id="KAG0486338.1"/>
    </source>
</evidence>
<keyword evidence="1" id="KW-0812">Transmembrane</keyword>
<sequence length="152" mass="17573">MKEHAWPGNMRRACCLDLHCFLCKWQADTINEDFGLFGYFYHRTGMEMINTCIYKRPGFLALVYCCCEFGLAAFLSTSFKDRSMWSLAVLCLSYPSCSCSIIVYLHVVIHLLLGINIQALAQLSGMRSSDRYPHCLKWYGLWTLQEKKLKSD</sequence>
<evidence type="ECO:0000256" key="1">
    <source>
        <dbReference type="SAM" id="Phobius"/>
    </source>
</evidence>
<reference evidence="2 3" key="1">
    <citation type="journal article" date="2020" name="Nat. Food">
        <title>A phased Vanilla planifolia genome enables genetic improvement of flavour and production.</title>
        <authorList>
            <person name="Hasing T."/>
            <person name="Tang H."/>
            <person name="Brym M."/>
            <person name="Khazi F."/>
            <person name="Huang T."/>
            <person name="Chambers A.H."/>
        </authorList>
    </citation>
    <scope>NUCLEOTIDE SEQUENCE [LARGE SCALE GENOMIC DNA]</scope>
    <source>
        <tissue evidence="2">Leaf</tissue>
    </source>
</reference>
<proteinExistence type="predicted"/>
<keyword evidence="1" id="KW-0472">Membrane</keyword>
<evidence type="ECO:0000313" key="3">
    <source>
        <dbReference type="Proteomes" id="UP000639772"/>
    </source>
</evidence>
<feature type="transmembrane region" description="Helical" evidence="1">
    <location>
        <begin position="58"/>
        <end position="79"/>
    </location>
</feature>
<gene>
    <name evidence="2" type="ORF">HPP92_008433</name>
</gene>
<dbReference type="Proteomes" id="UP000639772">
    <property type="component" value="Unassembled WGS sequence"/>
</dbReference>
<name>A0A835V6D4_VANPL</name>
<comment type="caution">
    <text evidence="2">The sequence shown here is derived from an EMBL/GenBank/DDBJ whole genome shotgun (WGS) entry which is preliminary data.</text>
</comment>
<dbReference type="EMBL" id="JADCNM010000004">
    <property type="protein sequence ID" value="KAG0486338.1"/>
    <property type="molecule type" value="Genomic_DNA"/>
</dbReference>
<feature type="transmembrane region" description="Helical" evidence="1">
    <location>
        <begin position="85"/>
        <end position="113"/>
    </location>
</feature>
<organism evidence="2 3">
    <name type="scientific">Vanilla planifolia</name>
    <name type="common">Vanilla</name>
    <dbReference type="NCBI Taxonomy" id="51239"/>
    <lineage>
        <taxon>Eukaryota</taxon>
        <taxon>Viridiplantae</taxon>
        <taxon>Streptophyta</taxon>
        <taxon>Embryophyta</taxon>
        <taxon>Tracheophyta</taxon>
        <taxon>Spermatophyta</taxon>
        <taxon>Magnoliopsida</taxon>
        <taxon>Liliopsida</taxon>
        <taxon>Asparagales</taxon>
        <taxon>Orchidaceae</taxon>
        <taxon>Vanilloideae</taxon>
        <taxon>Vanilleae</taxon>
        <taxon>Vanilla</taxon>
    </lineage>
</organism>
<dbReference type="AlphaFoldDB" id="A0A835V6D4"/>
<keyword evidence="1" id="KW-1133">Transmembrane helix</keyword>
<accession>A0A835V6D4</accession>
<protein>
    <submittedName>
        <fullName evidence="2">Uncharacterized protein</fullName>
    </submittedName>
</protein>